<gene>
    <name evidence="2" type="ORF">GCM10010094_50100</name>
</gene>
<dbReference type="Proteomes" id="UP000637788">
    <property type="component" value="Unassembled WGS sequence"/>
</dbReference>
<evidence type="ECO:0000256" key="1">
    <source>
        <dbReference type="SAM" id="MobiDB-lite"/>
    </source>
</evidence>
<evidence type="ECO:0000313" key="3">
    <source>
        <dbReference type="Proteomes" id="UP000637788"/>
    </source>
</evidence>
<reference evidence="2" key="2">
    <citation type="submission" date="2020-09" db="EMBL/GenBank/DDBJ databases">
        <authorList>
            <person name="Sun Q."/>
            <person name="Ohkuma M."/>
        </authorList>
    </citation>
    <scope>NUCLEOTIDE SEQUENCE</scope>
    <source>
        <strain evidence="2">JCM 3035</strain>
    </source>
</reference>
<reference evidence="2" key="1">
    <citation type="journal article" date="2014" name="Int. J. Syst. Evol. Microbiol.">
        <title>Complete genome sequence of Corynebacterium casei LMG S-19264T (=DSM 44701T), isolated from a smear-ripened cheese.</title>
        <authorList>
            <consortium name="US DOE Joint Genome Institute (JGI-PGF)"/>
            <person name="Walter F."/>
            <person name="Albersmeier A."/>
            <person name="Kalinowski J."/>
            <person name="Ruckert C."/>
        </authorList>
    </citation>
    <scope>NUCLEOTIDE SEQUENCE</scope>
    <source>
        <strain evidence="2">JCM 3035</strain>
    </source>
</reference>
<protein>
    <submittedName>
        <fullName evidence="2">Uncharacterized protein</fullName>
    </submittedName>
</protein>
<feature type="region of interest" description="Disordered" evidence="1">
    <location>
        <begin position="1"/>
        <end position="82"/>
    </location>
</feature>
<dbReference type="EMBL" id="BMPQ01000013">
    <property type="protein sequence ID" value="GGK82971.1"/>
    <property type="molecule type" value="Genomic_DNA"/>
</dbReference>
<evidence type="ECO:0000313" key="2">
    <source>
        <dbReference type="EMBL" id="GGK82971.1"/>
    </source>
</evidence>
<name>A0A917VIR5_9ACTN</name>
<keyword evidence="3" id="KW-1185">Reference proteome</keyword>
<comment type="caution">
    <text evidence="2">The sequence shown here is derived from an EMBL/GenBank/DDBJ whole genome shotgun (WGS) entry which is preliminary data.</text>
</comment>
<proteinExistence type="predicted"/>
<sequence length="133" mass="13709">MGPTAVQEGHEHGHQHRGAAHEDSRNRRFRGAFGGEHGEVEADHADGREQREPYPLPCGQPAQGRHAATSDQGQEQQAGEAVAQELAARVRVFAQDAVGGEGASDEDAGQGGEQGAAGGDVHGGDAMDTTGPV</sequence>
<organism evidence="2 3">
    <name type="scientific">Streptomyces flaveus</name>
    <dbReference type="NCBI Taxonomy" id="66370"/>
    <lineage>
        <taxon>Bacteria</taxon>
        <taxon>Bacillati</taxon>
        <taxon>Actinomycetota</taxon>
        <taxon>Actinomycetes</taxon>
        <taxon>Kitasatosporales</taxon>
        <taxon>Streptomycetaceae</taxon>
        <taxon>Streptomyces</taxon>
        <taxon>Streptomyces aurantiacus group</taxon>
    </lineage>
</organism>
<feature type="compositionally biased region" description="Low complexity" evidence="1">
    <location>
        <begin position="72"/>
        <end position="82"/>
    </location>
</feature>
<dbReference type="AlphaFoldDB" id="A0A917VIR5"/>
<feature type="compositionally biased region" description="Gly residues" evidence="1">
    <location>
        <begin position="109"/>
        <end position="121"/>
    </location>
</feature>
<accession>A0A917VIR5</accession>
<feature type="region of interest" description="Disordered" evidence="1">
    <location>
        <begin position="97"/>
        <end position="133"/>
    </location>
</feature>
<feature type="compositionally biased region" description="Basic and acidic residues" evidence="1">
    <location>
        <begin position="36"/>
        <end position="52"/>
    </location>
</feature>